<dbReference type="Pfam" id="PF09992">
    <property type="entry name" value="NAGPA"/>
    <property type="match status" value="1"/>
</dbReference>
<organism evidence="2 3">
    <name type="scientific">Pseudobacteroides cellulosolvens ATCC 35603 = DSM 2933</name>
    <dbReference type="NCBI Taxonomy" id="398512"/>
    <lineage>
        <taxon>Bacteria</taxon>
        <taxon>Bacillati</taxon>
        <taxon>Bacillota</taxon>
        <taxon>Clostridia</taxon>
        <taxon>Eubacteriales</taxon>
        <taxon>Oscillospiraceae</taxon>
        <taxon>Pseudobacteroides</taxon>
    </lineage>
</organism>
<gene>
    <name evidence="2" type="ORF">Bccel_4947</name>
</gene>
<proteinExistence type="predicted"/>
<name>A0A0L6JV16_9FIRM</name>
<reference evidence="3" key="1">
    <citation type="submission" date="2015-07" db="EMBL/GenBank/DDBJ databases">
        <title>Near-Complete Genome Sequence of the Cellulolytic Bacterium Bacteroides (Pseudobacteroides) cellulosolvens ATCC 35603.</title>
        <authorList>
            <person name="Dassa B."/>
            <person name="Utturkar S.M."/>
            <person name="Klingeman D.M."/>
            <person name="Hurt R.A."/>
            <person name="Keller M."/>
            <person name="Xu J."/>
            <person name="Reddy Y.H.K."/>
            <person name="Borovok I."/>
            <person name="Grinberg I.R."/>
            <person name="Lamed R."/>
            <person name="Zhivin O."/>
            <person name="Bayer E.A."/>
            <person name="Brown S.D."/>
        </authorList>
    </citation>
    <scope>NUCLEOTIDE SEQUENCE [LARGE SCALE GENOMIC DNA]</scope>
    <source>
        <strain evidence="3">DSM 2933</strain>
    </source>
</reference>
<dbReference type="PANTHER" id="PTHR40446">
    <property type="entry name" value="N-ACETYLGLUCOSAMINE-1-PHOSPHODIESTER ALPHA-N-ACETYLGLUCOSAMINIDASE"/>
    <property type="match status" value="1"/>
</dbReference>
<feature type="domain" description="Phosphodiester glycosidase" evidence="1">
    <location>
        <begin position="139"/>
        <end position="312"/>
    </location>
</feature>
<dbReference type="PATRIC" id="fig|398512.5.peg.5186"/>
<protein>
    <recommendedName>
        <fullName evidence="1">Phosphodiester glycosidase domain-containing protein</fullName>
    </recommendedName>
</protein>
<dbReference type="OrthoDB" id="9809781at2"/>
<accession>A0A0L6JV16</accession>
<dbReference type="eggNOG" id="COG4632">
    <property type="taxonomic scope" value="Bacteria"/>
</dbReference>
<dbReference type="Proteomes" id="UP000036923">
    <property type="component" value="Unassembled WGS sequence"/>
</dbReference>
<dbReference type="AlphaFoldDB" id="A0A0L6JV16"/>
<sequence>MLLFSIFLTLMFYSNFGLFRELRELYVGTAMSTFTHQYLATAFISEEEIDRIMKKNTVPIQTVKSNINEIKLPDDEVNDEESKIPSEPEIEVVDISESTFKGKMLIVKDPSRVKLAVTSKLKKIGEKLNVLIKSESGIGGINASGFVDAEGHGNGGVPMGIVIKDGQIVHSDNSATFPIIGFNKDNILLVGRYKKSEIGSLNLRDAVSFTPFLIVNGEPQIKTGNGGWGIQPRTAIGQTKEGKVLMLVIDGRQISSIGATLKKVQDIMLEYGAYNAANLDGGSSTVMYYMDERMNKPCSPAGERYLPDAFIIKE</sequence>
<evidence type="ECO:0000259" key="1">
    <source>
        <dbReference type="Pfam" id="PF09992"/>
    </source>
</evidence>
<dbReference type="PANTHER" id="PTHR40446:SF2">
    <property type="entry name" value="N-ACETYLGLUCOSAMINE-1-PHOSPHODIESTER ALPHA-N-ACETYLGLUCOSAMINIDASE"/>
    <property type="match status" value="1"/>
</dbReference>
<evidence type="ECO:0000313" key="2">
    <source>
        <dbReference type="EMBL" id="KNY29673.1"/>
    </source>
</evidence>
<dbReference type="RefSeq" id="WP_036935874.1">
    <property type="nucleotide sequence ID" value="NZ_JQKC01000001.1"/>
</dbReference>
<dbReference type="InterPro" id="IPR018711">
    <property type="entry name" value="NAGPA"/>
</dbReference>
<comment type="caution">
    <text evidence="2">The sequence shown here is derived from an EMBL/GenBank/DDBJ whole genome shotgun (WGS) entry which is preliminary data.</text>
</comment>
<dbReference type="STRING" id="398512.Bccel_4947"/>
<keyword evidence="3" id="KW-1185">Reference proteome</keyword>
<dbReference type="EMBL" id="LGTC01000001">
    <property type="protein sequence ID" value="KNY29673.1"/>
    <property type="molecule type" value="Genomic_DNA"/>
</dbReference>
<evidence type="ECO:0000313" key="3">
    <source>
        <dbReference type="Proteomes" id="UP000036923"/>
    </source>
</evidence>